<gene>
    <name evidence="13" type="ORF">FH971_09140</name>
</gene>
<keyword evidence="7 8" id="KW-0998">Cell outer membrane</keyword>
<evidence type="ECO:0000256" key="10">
    <source>
        <dbReference type="SAM" id="SignalP"/>
    </source>
</evidence>
<dbReference type="SUPFAM" id="SSF56935">
    <property type="entry name" value="Porins"/>
    <property type="match status" value="1"/>
</dbReference>
<dbReference type="InterPro" id="IPR039426">
    <property type="entry name" value="TonB-dep_rcpt-like"/>
</dbReference>
<feature type="domain" description="TonB-dependent receptor-like beta-barrel" evidence="11">
    <location>
        <begin position="281"/>
        <end position="755"/>
    </location>
</feature>
<dbReference type="PROSITE" id="PS52016">
    <property type="entry name" value="TONB_DEPENDENT_REC_3"/>
    <property type="match status" value="1"/>
</dbReference>
<dbReference type="AlphaFoldDB" id="A0A4Y5YF01"/>
<evidence type="ECO:0000256" key="9">
    <source>
        <dbReference type="RuleBase" id="RU003357"/>
    </source>
</evidence>
<evidence type="ECO:0000259" key="12">
    <source>
        <dbReference type="Pfam" id="PF07715"/>
    </source>
</evidence>
<name>A0A4Y5YF01_9GAMM</name>
<dbReference type="Gene3D" id="2.40.170.20">
    <property type="entry name" value="TonB-dependent receptor, beta-barrel domain"/>
    <property type="match status" value="1"/>
</dbReference>
<dbReference type="InterPro" id="IPR036942">
    <property type="entry name" value="Beta-barrel_TonB_sf"/>
</dbReference>
<evidence type="ECO:0000256" key="7">
    <source>
        <dbReference type="ARBA" id="ARBA00023237"/>
    </source>
</evidence>
<evidence type="ECO:0000256" key="4">
    <source>
        <dbReference type="ARBA" id="ARBA00022692"/>
    </source>
</evidence>
<comment type="similarity">
    <text evidence="8 9">Belongs to the TonB-dependent receptor family.</text>
</comment>
<dbReference type="GO" id="GO:0009279">
    <property type="term" value="C:cell outer membrane"/>
    <property type="evidence" value="ECO:0007669"/>
    <property type="project" value="UniProtKB-SubCell"/>
</dbReference>
<evidence type="ECO:0000256" key="8">
    <source>
        <dbReference type="PROSITE-ProRule" id="PRU01360"/>
    </source>
</evidence>
<dbReference type="Gene3D" id="2.170.130.10">
    <property type="entry name" value="TonB-dependent receptor, plug domain"/>
    <property type="match status" value="1"/>
</dbReference>
<dbReference type="KEGG" id="spol:FH971_09140"/>
<proteinExistence type="inferred from homology"/>
<keyword evidence="5 9" id="KW-0798">TonB box</keyword>
<evidence type="ECO:0000313" key="13">
    <source>
        <dbReference type="EMBL" id="QDE31119.1"/>
    </source>
</evidence>
<evidence type="ECO:0000259" key="11">
    <source>
        <dbReference type="Pfam" id="PF00593"/>
    </source>
</evidence>
<keyword evidence="6 8" id="KW-0472">Membrane</keyword>
<reference evidence="13 14" key="1">
    <citation type="submission" date="2019-06" db="EMBL/GenBank/DDBJ databases">
        <title>The genome of Shewanella sp. SM1901.</title>
        <authorList>
            <person name="Cha Q."/>
        </authorList>
    </citation>
    <scope>NUCLEOTIDE SEQUENCE [LARGE SCALE GENOMIC DNA]</scope>
    <source>
        <strain evidence="13 14">SM1901</strain>
    </source>
</reference>
<dbReference type="RefSeq" id="WP_140234094.1">
    <property type="nucleotide sequence ID" value="NZ_CP041036.1"/>
</dbReference>
<feature type="chain" id="PRO_5021326552" evidence="10">
    <location>
        <begin position="22"/>
        <end position="797"/>
    </location>
</feature>
<protein>
    <submittedName>
        <fullName evidence="13">TonB-dependent receptor</fullName>
    </submittedName>
</protein>
<keyword evidence="3 8" id="KW-1134">Transmembrane beta strand</keyword>
<dbReference type="InterPro" id="IPR037066">
    <property type="entry name" value="Plug_dom_sf"/>
</dbReference>
<evidence type="ECO:0000256" key="3">
    <source>
        <dbReference type="ARBA" id="ARBA00022452"/>
    </source>
</evidence>
<evidence type="ECO:0000256" key="6">
    <source>
        <dbReference type="ARBA" id="ARBA00023136"/>
    </source>
</evidence>
<keyword evidence="14" id="KW-1185">Reference proteome</keyword>
<feature type="signal peptide" evidence="10">
    <location>
        <begin position="1"/>
        <end position="21"/>
    </location>
</feature>
<feature type="domain" description="TonB-dependent receptor plug" evidence="12">
    <location>
        <begin position="44"/>
        <end position="164"/>
    </location>
</feature>
<keyword evidence="10" id="KW-0732">Signal</keyword>
<accession>A0A4Y5YF01</accession>
<dbReference type="InterPro" id="IPR012910">
    <property type="entry name" value="Plug_dom"/>
</dbReference>
<dbReference type="EMBL" id="CP041036">
    <property type="protein sequence ID" value="QDE31119.1"/>
    <property type="molecule type" value="Genomic_DNA"/>
</dbReference>
<evidence type="ECO:0000256" key="2">
    <source>
        <dbReference type="ARBA" id="ARBA00022448"/>
    </source>
</evidence>
<dbReference type="CDD" id="cd01347">
    <property type="entry name" value="ligand_gated_channel"/>
    <property type="match status" value="1"/>
</dbReference>
<dbReference type="InterPro" id="IPR000531">
    <property type="entry name" value="Beta-barrel_TonB"/>
</dbReference>
<evidence type="ECO:0000256" key="5">
    <source>
        <dbReference type="ARBA" id="ARBA00023077"/>
    </source>
</evidence>
<keyword evidence="4 8" id="KW-0812">Transmembrane</keyword>
<evidence type="ECO:0000313" key="14">
    <source>
        <dbReference type="Proteomes" id="UP000319809"/>
    </source>
</evidence>
<keyword evidence="2 8" id="KW-0813">Transport</keyword>
<dbReference type="PANTHER" id="PTHR47234:SF3">
    <property type="entry name" value="SECRETIN_TONB SHORT N-TERMINAL DOMAIN-CONTAINING PROTEIN"/>
    <property type="match status" value="1"/>
</dbReference>
<dbReference type="PANTHER" id="PTHR47234">
    <property type="match status" value="1"/>
</dbReference>
<dbReference type="Pfam" id="PF07715">
    <property type="entry name" value="Plug"/>
    <property type="match status" value="1"/>
</dbReference>
<sequence length="797" mass="87254">MYKSIVSLAVVASISAPVAFAAEEGQNLERIQVIGSRIALRTATDSPTPVDIITSEQLEATGITETAKALQFAAPSYSFPFSSITDGSDAVRPASLRGMSPDHTLVLVNGKRRHGSALVHLSGTVGKGSSNVDLNAIPMTSIKRIEILRDGASALYGSDAIAGVINVVLKDSDHGGSIATQIGQTYEGDGEQVRIGVNQGFSISDDGFVNVSLEAHQKNSTNRAGLDTRQQYPTLADGSLDPREDTFNRKNHHVGDSDYENYGLFVNAEQATTDTSKVYAFGGISKRTSTSGAFYRRALDSRNVLEVYPDGYLPQISPEIIDYSFLMGYDVEVGKWNIDASAGYGSNSFEYKVENTINASLGPDSPTSFDAGTLSNSELNLNIDASTYYDFYNDSDLMVATGLTFRQSGYQIEAGQEESYIQGDYEGKSGGSQGFGGFTKESEVDEDRTNTGVYVELENQLTDDFYWAAAVRYEDYSDFGGNTSWKLSGRYNLTDTVAFRITTDTGFRAPSVQQLYFTNVSTFFDPDPVTGEFIPRESGTFNQLSPIKQALNIPDLKPEISHSISAGIVYSGDNGFNATLDAYQINVDDRIILSGSVDQESSPVIAAALAGTNAESARFFMNAVDTQTQGVDLVMTQDFDLGQFGDVMANLAYSYKETEIKSVNLPTLLNGLEDELFDRVEEIRMTEATSKHSGNIGFTHKYDDFTTNLRFSYFGDYTIGYSSSEVNYDAKWTTDISTRYQATDSLAVTLGVQNLFDTYPEKRPEDNNFNGIFVYPLTNTPFGFNGGYYYLDLRYTY</sequence>
<keyword evidence="13" id="KW-0675">Receptor</keyword>
<dbReference type="Pfam" id="PF00593">
    <property type="entry name" value="TonB_dep_Rec_b-barrel"/>
    <property type="match status" value="1"/>
</dbReference>
<comment type="subcellular location">
    <subcellularLocation>
        <location evidence="1 8">Cell outer membrane</location>
        <topology evidence="1 8">Multi-pass membrane protein</topology>
    </subcellularLocation>
</comment>
<dbReference type="Proteomes" id="UP000319809">
    <property type="component" value="Chromosome"/>
</dbReference>
<evidence type="ECO:0000256" key="1">
    <source>
        <dbReference type="ARBA" id="ARBA00004571"/>
    </source>
</evidence>
<organism evidence="13 14">
    <name type="scientific">Shewanella polaris</name>
    <dbReference type="NCBI Taxonomy" id="2588449"/>
    <lineage>
        <taxon>Bacteria</taxon>
        <taxon>Pseudomonadati</taxon>
        <taxon>Pseudomonadota</taxon>
        <taxon>Gammaproteobacteria</taxon>
        <taxon>Alteromonadales</taxon>
        <taxon>Shewanellaceae</taxon>
        <taxon>Shewanella</taxon>
    </lineage>
</organism>